<dbReference type="InterPro" id="IPR005818">
    <property type="entry name" value="Histone_H1/H5_H15"/>
</dbReference>
<dbReference type="AlphaFoldDB" id="A0A8J5MY67"/>
<dbReference type="Proteomes" id="UP000747542">
    <property type="component" value="Unassembled WGS sequence"/>
</dbReference>
<dbReference type="PANTHER" id="PTHR11839">
    <property type="entry name" value="UDP/ADP-SUGAR PYROPHOSPHATASE"/>
    <property type="match status" value="1"/>
</dbReference>
<dbReference type="GO" id="GO:0003677">
    <property type="term" value="F:DNA binding"/>
    <property type="evidence" value="ECO:0007669"/>
    <property type="project" value="InterPro"/>
</dbReference>
<dbReference type="InterPro" id="IPR015797">
    <property type="entry name" value="NUDIX_hydrolase-like_dom_sf"/>
</dbReference>
<comment type="caution">
    <text evidence="3">The sequence shown here is derived from an EMBL/GenBank/DDBJ whole genome shotgun (WGS) entry which is preliminary data.</text>
</comment>
<evidence type="ECO:0000313" key="3">
    <source>
        <dbReference type="EMBL" id="KAG7167916.1"/>
    </source>
</evidence>
<keyword evidence="1" id="KW-0378">Hydrolase</keyword>
<organism evidence="3 4">
    <name type="scientific">Homarus americanus</name>
    <name type="common">American lobster</name>
    <dbReference type="NCBI Taxonomy" id="6706"/>
    <lineage>
        <taxon>Eukaryota</taxon>
        <taxon>Metazoa</taxon>
        <taxon>Ecdysozoa</taxon>
        <taxon>Arthropoda</taxon>
        <taxon>Crustacea</taxon>
        <taxon>Multicrustacea</taxon>
        <taxon>Malacostraca</taxon>
        <taxon>Eumalacostraca</taxon>
        <taxon>Eucarida</taxon>
        <taxon>Decapoda</taxon>
        <taxon>Pleocyemata</taxon>
        <taxon>Astacidea</taxon>
        <taxon>Nephropoidea</taxon>
        <taxon>Nephropidae</taxon>
        <taxon>Homarus</taxon>
    </lineage>
</organism>
<gene>
    <name evidence="3" type="primary">NUDT14-L</name>
    <name evidence="3" type="ORF">Hamer_G018337</name>
</gene>
<dbReference type="GO" id="GO:0008768">
    <property type="term" value="F:UDP-sugar diphosphatase activity"/>
    <property type="evidence" value="ECO:0007669"/>
    <property type="project" value="TreeGrafter"/>
</dbReference>
<evidence type="ECO:0000259" key="2">
    <source>
        <dbReference type="PROSITE" id="PS51504"/>
    </source>
</evidence>
<dbReference type="Gene3D" id="3.90.79.10">
    <property type="entry name" value="Nucleoside Triphosphate Pyrophosphohydrolase"/>
    <property type="match status" value="1"/>
</dbReference>
<dbReference type="SMART" id="SM00526">
    <property type="entry name" value="H15"/>
    <property type="match status" value="1"/>
</dbReference>
<evidence type="ECO:0000256" key="1">
    <source>
        <dbReference type="ARBA" id="ARBA00022801"/>
    </source>
</evidence>
<dbReference type="PROSITE" id="PS51504">
    <property type="entry name" value="H15"/>
    <property type="match status" value="1"/>
</dbReference>
<dbReference type="SUPFAM" id="SSF46785">
    <property type="entry name" value="Winged helix' DNA-binding domain"/>
    <property type="match status" value="1"/>
</dbReference>
<dbReference type="Gene3D" id="1.10.10.10">
    <property type="entry name" value="Winged helix-like DNA-binding domain superfamily/Winged helix DNA-binding domain"/>
    <property type="match status" value="1"/>
</dbReference>
<dbReference type="CDD" id="cd00073">
    <property type="entry name" value="H15"/>
    <property type="match status" value="1"/>
</dbReference>
<dbReference type="GO" id="GO:0006334">
    <property type="term" value="P:nucleosome assembly"/>
    <property type="evidence" value="ECO:0007669"/>
    <property type="project" value="InterPro"/>
</dbReference>
<proteinExistence type="predicted"/>
<dbReference type="PANTHER" id="PTHR11839:SF15">
    <property type="entry name" value="URIDINE DIPHOSPHATE GLUCOSE PYROPHOSPHATASE NUDT14"/>
    <property type="match status" value="1"/>
</dbReference>
<dbReference type="SUPFAM" id="SSF55811">
    <property type="entry name" value="Nudix"/>
    <property type="match status" value="1"/>
</dbReference>
<name>A0A8J5MY67_HOMAM</name>
<dbReference type="InterPro" id="IPR036388">
    <property type="entry name" value="WH-like_DNA-bd_sf"/>
</dbReference>
<dbReference type="EMBL" id="JAHLQT010021080">
    <property type="protein sequence ID" value="KAG7167916.1"/>
    <property type="molecule type" value="Genomic_DNA"/>
</dbReference>
<dbReference type="GO" id="GO:0019693">
    <property type="term" value="P:ribose phosphate metabolic process"/>
    <property type="evidence" value="ECO:0007669"/>
    <property type="project" value="TreeGrafter"/>
</dbReference>
<feature type="domain" description="H15" evidence="2">
    <location>
        <begin position="26"/>
        <end position="98"/>
    </location>
</feature>
<protein>
    <submittedName>
        <fullName evidence="3">Uridine diphosphate glucose pyrophosphatase NUDT14-like</fullName>
    </submittedName>
</protein>
<dbReference type="InterPro" id="IPR036390">
    <property type="entry name" value="WH_DNA-bd_sf"/>
</dbReference>
<accession>A0A8J5MY67</accession>
<dbReference type="GO" id="GO:0000786">
    <property type="term" value="C:nucleosome"/>
    <property type="evidence" value="ECO:0007669"/>
    <property type="project" value="InterPro"/>
</dbReference>
<dbReference type="GO" id="GO:0006753">
    <property type="term" value="P:nucleoside phosphate metabolic process"/>
    <property type="evidence" value="ECO:0007669"/>
    <property type="project" value="TreeGrafter"/>
</dbReference>
<reference evidence="3" key="1">
    <citation type="journal article" date="2021" name="Sci. Adv.">
        <title>The American lobster genome reveals insights on longevity, neural, and immune adaptations.</title>
        <authorList>
            <person name="Polinski J.M."/>
            <person name="Zimin A.V."/>
            <person name="Clark K.F."/>
            <person name="Kohn A.B."/>
            <person name="Sadowski N."/>
            <person name="Timp W."/>
            <person name="Ptitsyn A."/>
            <person name="Khanna P."/>
            <person name="Romanova D.Y."/>
            <person name="Williams P."/>
            <person name="Greenwood S.J."/>
            <person name="Moroz L.L."/>
            <person name="Walt D.R."/>
            <person name="Bodnar A.G."/>
        </authorList>
    </citation>
    <scope>NUCLEOTIDE SEQUENCE</scope>
    <source>
        <strain evidence="3">GMGI-L3</strain>
    </source>
</reference>
<sequence>MEGVAVQIKQEINEEEIKPPLKKKYNRPPTSRIVHDAIINVGSKEKGASVQKIKKYIFSTYRLDDRKTEILINNYIKKAVRSGKLIRCSAVYYNGIPPEDRVDVTIDTTKYPGIRGLTLELCAGIVDKRKDLVEIAKEETMFYVEVTDSMKVSDGGGVAEEGEMIEVVELSMAELQVFIKQSEVNCPGGLLFGLMWFLQHKAPKD</sequence>
<evidence type="ECO:0000313" key="4">
    <source>
        <dbReference type="Proteomes" id="UP000747542"/>
    </source>
</evidence>
<keyword evidence="4" id="KW-1185">Reference proteome</keyword>
<dbReference type="Pfam" id="PF00538">
    <property type="entry name" value="Linker_histone"/>
    <property type="match status" value="1"/>
</dbReference>